<organism evidence="2 3">
    <name type="scientific">Tritonibacter scottomollicae</name>
    <name type="common">Epibacterium scottomollicae</name>
    <dbReference type="NCBI Taxonomy" id="483013"/>
    <lineage>
        <taxon>Bacteria</taxon>
        <taxon>Pseudomonadati</taxon>
        <taxon>Pseudomonadota</taxon>
        <taxon>Alphaproteobacteria</taxon>
        <taxon>Rhodobacterales</taxon>
        <taxon>Paracoccaceae</taxon>
        <taxon>Tritonibacter</taxon>
    </lineage>
</organism>
<sequence length="486" mass="55648">MSEDNLTPPKAFVSYSWSSPEHEHRVLDLARDLRESGVDVILDKWDLREGQEASAFMEQMVTDDSITKVIIVSDRSYQEKSDNRSGGAGTEAQIISPKLYAGEDEGKFVALVFERDEQGRACLPAYYTSRIFIDFTDAARATDSFEQLVRWVFNKPLHKKPKIGRAPAYLDAEKGGVTIGTGAAYRRALDAVQNSRPHAFAATQEYLTSFTDKLPAFRINVDTDLDSEEIIENYRSFLPYRNEVIGLVRAIARAEPDPRYGDALHEFLERFLPLFHPSPDMGQYREKDFDNYKFFAHELLLYLCTIAVVDKRPDLLEALLERPYYDRERSERGGLALESYEIFAHFDRLLERRNKALGLNRSSLQADMLQERASGSGFRFEQLQQTDLILYLRLALVAPSSFCRWRPITLFLLRRSQSPFEVFVRAQSKKELARLLPMLGLESREPLDTLIEGYADNSVTAPSYDQGWRRLDVAQFIGYAELGSRP</sequence>
<dbReference type="InterPro" id="IPR013568">
    <property type="entry name" value="SEFIR_dom"/>
</dbReference>
<reference evidence="2 3" key="1">
    <citation type="submission" date="2018-03" db="EMBL/GenBank/DDBJ databases">
        <title>Genomic Encyclopedia of Archaeal and Bacterial Type Strains, Phase II (KMG-II): from individual species to whole genera.</title>
        <authorList>
            <person name="Goeker M."/>
        </authorList>
    </citation>
    <scope>NUCLEOTIDE SEQUENCE [LARGE SCALE GENOMIC DNA]</scope>
    <source>
        <strain evidence="2 3">DSM 25328</strain>
    </source>
</reference>
<name>A0A2T1AI74_TRISK</name>
<dbReference type="Gene3D" id="3.40.50.10140">
    <property type="entry name" value="Toll/interleukin-1 receptor homology (TIR) domain"/>
    <property type="match status" value="1"/>
</dbReference>
<dbReference type="OrthoDB" id="4774809at2"/>
<evidence type="ECO:0000313" key="3">
    <source>
        <dbReference type="Proteomes" id="UP000237718"/>
    </source>
</evidence>
<dbReference type="InterPro" id="IPR035897">
    <property type="entry name" value="Toll_tir_struct_dom_sf"/>
</dbReference>
<dbReference type="RefSeq" id="WP_106163258.1">
    <property type="nucleotide sequence ID" value="NZ_PVUF01000004.1"/>
</dbReference>
<comment type="caution">
    <text evidence="2">The sequence shown here is derived from an EMBL/GenBank/DDBJ whole genome shotgun (WGS) entry which is preliminary data.</text>
</comment>
<accession>A0A2T1AI74</accession>
<gene>
    <name evidence="2" type="ORF">CLV89_104143</name>
</gene>
<dbReference type="EMBL" id="PVUF01000004">
    <property type="protein sequence ID" value="PRZ48315.1"/>
    <property type="molecule type" value="Genomic_DNA"/>
</dbReference>
<dbReference type="Proteomes" id="UP000237718">
    <property type="component" value="Unassembled WGS sequence"/>
</dbReference>
<dbReference type="PROSITE" id="PS51534">
    <property type="entry name" value="SEFIR"/>
    <property type="match status" value="1"/>
</dbReference>
<feature type="domain" description="SEFIR" evidence="1">
    <location>
        <begin position="8"/>
        <end position="144"/>
    </location>
</feature>
<dbReference type="Pfam" id="PF08357">
    <property type="entry name" value="SEFIR"/>
    <property type="match status" value="1"/>
</dbReference>
<evidence type="ECO:0000259" key="1">
    <source>
        <dbReference type="PROSITE" id="PS51534"/>
    </source>
</evidence>
<protein>
    <submittedName>
        <fullName evidence="2">SEFIR domain-containing protein</fullName>
    </submittedName>
</protein>
<evidence type="ECO:0000313" key="2">
    <source>
        <dbReference type="EMBL" id="PRZ48315.1"/>
    </source>
</evidence>
<dbReference type="AlphaFoldDB" id="A0A2T1AI74"/>
<proteinExistence type="predicted"/>